<evidence type="ECO:0000256" key="1">
    <source>
        <dbReference type="ARBA" id="ARBA00004613"/>
    </source>
</evidence>
<sequence length="197" mass="22232">MSVLTVTHNPLLLVIAFNKSKCFHQSHLPVTTVMKILLSSSICTLLLLGFLNGPVESRTMHADGCSANVHFHELHKHFSDIRSDAISADGEIAVKLLDTSLMKNVQEGQTCCFVRLLLRFYVERVFRNYESSQPHQQRCASSLANAFVSIRKEMHKCHCNCGEETQRTIDSVLAKFDKVRYFKCTLCTTCKDLIAAH</sequence>
<dbReference type="InterPro" id="IPR020423">
    <property type="entry name" value="IL-10_CS"/>
</dbReference>
<dbReference type="InterPro" id="IPR020443">
    <property type="entry name" value="IL-10/19/20/24/26"/>
</dbReference>
<evidence type="ECO:0000256" key="6">
    <source>
        <dbReference type="PIRSR" id="PIRSR620443-51"/>
    </source>
</evidence>
<keyword evidence="3 7" id="KW-0202">Cytokine</keyword>
<keyword evidence="5" id="KW-0732">Signal</keyword>
<reference evidence="8" key="2">
    <citation type="submission" date="2025-09" db="UniProtKB">
        <authorList>
            <consortium name="Ensembl"/>
        </authorList>
    </citation>
    <scope>IDENTIFICATION</scope>
</reference>
<dbReference type="Ensembl" id="ENSFHET00000029046.1">
    <property type="protein sequence ID" value="ENSFHEP00000019718.1"/>
    <property type="gene ID" value="ENSFHEG00000021620.1"/>
</dbReference>
<keyword evidence="6" id="KW-1015">Disulfide bond</keyword>
<dbReference type="STRING" id="8078.ENSFHEP00000019718"/>
<evidence type="ECO:0000313" key="9">
    <source>
        <dbReference type="Proteomes" id="UP000265000"/>
    </source>
</evidence>
<dbReference type="PROSITE" id="PS00520">
    <property type="entry name" value="INTERLEUKIN_10"/>
    <property type="match status" value="1"/>
</dbReference>
<evidence type="ECO:0000256" key="5">
    <source>
        <dbReference type="ARBA" id="ARBA00022729"/>
    </source>
</evidence>
<proteinExistence type="inferred from homology"/>
<dbReference type="InterPro" id="IPR009079">
    <property type="entry name" value="4_helix_cytokine-like_core"/>
</dbReference>
<reference evidence="8" key="1">
    <citation type="submission" date="2025-08" db="UniProtKB">
        <authorList>
            <consortium name="Ensembl"/>
        </authorList>
    </citation>
    <scope>IDENTIFICATION</scope>
</reference>
<dbReference type="AlphaFoldDB" id="A0A3Q2Q029"/>
<organism evidence="8 9">
    <name type="scientific">Fundulus heteroclitus</name>
    <name type="common">Killifish</name>
    <name type="synonym">Mummichog</name>
    <dbReference type="NCBI Taxonomy" id="8078"/>
    <lineage>
        <taxon>Eukaryota</taxon>
        <taxon>Metazoa</taxon>
        <taxon>Chordata</taxon>
        <taxon>Craniata</taxon>
        <taxon>Vertebrata</taxon>
        <taxon>Euteleostomi</taxon>
        <taxon>Actinopterygii</taxon>
        <taxon>Neopterygii</taxon>
        <taxon>Teleostei</taxon>
        <taxon>Neoteleostei</taxon>
        <taxon>Acanthomorphata</taxon>
        <taxon>Ovalentaria</taxon>
        <taxon>Atherinomorphae</taxon>
        <taxon>Cyprinodontiformes</taxon>
        <taxon>Fundulidae</taxon>
        <taxon>Fundulus</taxon>
    </lineage>
</organism>
<dbReference type="PANTHER" id="PTHR48482:SF3">
    <property type="entry name" value="INTERLEUKIN-19"/>
    <property type="match status" value="1"/>
</dbReference>
<keyword evidence="4 7" id="KW-0964">Secreted</keyword>
<comment type="subcellular location">
    <subcellularLocation>
        <location evidence="1 7">Secreted</location>
    </subcellularLocation>
</comment>
<dbReference type="SUPFAM" id="SSF47266">
    <property type="entry name" value="4-helical cytokines"/>
    <property type="match status" value="1"/>
</dbReference>
<evidence type="ECO:0000256" key="3">
    <source>
        <dbReference type="ARBA" id="ARBA00022514"/>
    </source>
</evidence>
<evidence type="ECO:0000256" key="7">
    <source>
        <dbReference type="RuleBase" id="RU368043"/>
    </source>
</evidence>
<dbReference type="Proteomes" id="UP000265000">
    <property type="component" value="Unplaced"/>
</dbReference>
<name>A0A3Q2Q029_FUNHE</name>
<keyword evidence="9" id="KW-1185">Reference proteome</keyword>
<feature type="disulfide bond" evidence="6">
    <location>
        <begin position="65"/>
        <end position="157"/>
    </location>
</feature>
<dbReference type="GO" id="GO:0005125">
    <property type="term" value="F:cytokine activity"/>
    <property type="evidence" value="ECO:0007669"/>
    <property type="project" value="UniProtKB-UniRule"/>
</dbReference>
<evidence type="ECO:0000313" key="8">
    <source>
        <dbReference type="Ensembl" id="ENSFHEP00000019718.1"/>
    </source>
</evidence>
<dbReference type="PANTHER" id="PTHR48482">
    <property type="entry name" value="INTERLEUKIN-19-RELATED"/>
    <property type="match status" value="1"/>
</dbReference>
<feature type="disulfide bond" evidence="6">
    <location>
        <begin position="111"/>
        <end position="159"/>
    </location>
</feature>
<dbReference type="GO" id="GO:0005615">
    <property type="term" value="C:extracellular space"/>
    <property type="evidence" value="ECO:0007669"/>
    <property type="project" value="UniProtKB-UniRule"/>
</dbReference>
<protein>
    <recommendedName>
        <fullName evidence="7">Interleukin family protein</fullName>
    </recommendedName>
</protein>
<comment type="similarity">
    <text evidence="2 7">Belongs to the IL-10 family.</text>
</comment>
<dbReference type="GeneTree" id="ENSGT00950000183124"/>
<feature type="disulfide bond" evidence="6">
    <location>
        <begin position="112"/>
        <end position="161"/>
    </location>
</feature>
<comment type="function">
    <text evidence="7">Immune regulatory cytokine.</text>
</comment>
<dbReference type="Gene3D" id="1.20.1250.10">
    <property type="match status" value="1"/>
</dbReference>
<evidence type="ECO:0000256" key="4">
    <source>
        <dbReference type="ARBA" id="ARBA00022525"/>
    </source>
</evidence>
<accession>A0A3Q2Q029</accession>
<dbReference type="Pfam" id="PF00726">
    <property type="entry name" value="IL10"/>
    <property type="match status" value="1"/>
</dbReference>
<evidence type="ECO:0000256" key="2">
    <source>
        <dbReference type="ARBA" id="ARBA00008813"/>
    </source>
</evidence>